<organism evidence="3 4">
    <name type="scientific">Hoeflea poritis</name>
    <dbReference type="NCBI Taxonomy" id="2993659"/>
    <lineage>
        <taxon>Bacteria</taxon>
        <taxon>Pseudomonadati</taxon>
        <taxon>Pseudomonadota</taxon>
        <taxon>Alphaproteobacteria</taxon>
        <taxon>Hyphomicrobiales</taxon>
        <taxon>Rhizobiaceae</taxon>
        <taxon>Hoeflea</taxon>
    </lineage>
</organism>
<keyword evidence="2" id="KW-0378">Hydrolase</keyword>
<dbReference type="EMBL" id="JAPJZH010000009">
    <property type="protein sequence ID" value="MDA4846755.1"/>
    <property type="molecule type" value="Genomic_DNA"/>
</dbReference>
<evidence type="ECO:0000313" key="3">
    <source>
        <dbReference type="EMBL" id="MDA4846755.1"/>
    </source>
</evidence>
<dbReference type="CDD" id="cd00586">
    <property type="entry name" value="4HBT"/>
    <property type="match status" value="1"/>
</dbReference>
<gene>
    <name evidence="3" type="ORF">OOZ53_15445</name>
</gene>
<reference evidence="3" key="1">
    <citation type="submission" date="2022-11" db="EMBL/GenBank/DDBJ databases">
        <title>Hoeflea poritis sp. nov., isolated from scleractinian coral Porites lutea.</title>
        <authorList>
            <person name="Zhang G."/>
            <person name="Wei Q."/>
            <person name="Cai L."/>
        </authorList>
    </citation>
    <scope>NUCLEOTIDE SEQUENCE</scope>
    <source>
        <strain evidence="3">E7-10</strain>
    </source>
</reference>
<name>A0ABT4VPW8_9HYPH</name>
<evidence type="ECO:0000256" key="1">
    <source>
        <dbReference type="ARBA" id="ARBA00005953"/>
    </source>
</evidence>
<sequence length="152" mass="17120">MIMYSRELTVNWGESDPFGLVYFPLMLAWFNDTEHELLRAIGFPTNRMIAENRSAFVMGDVHFKFIGPAAYGDRVRTVIQLSKMTRSTLHWDCRAEHSSSGDLITMGRAIRIHAQIQDDGNIKSIPIPDDIRDALSKPGALVDMDSGHPQSD</sequence>
<dbReference type="PANTHER" id="PTHR31793:SF27">
    <property type="entry name" value="NOVEL THIOESTERASE SUPERFAMILY DOMAIN AND SAPOSIN A-TYPE DOMAIN CONTAINING PROTEIN (0610012H03RIK)"/>
    <property type="match status" value="1"/>
</dbReference>
<dbReference type="PANTHER" id="PTHR31793">
    <property type="entry name" value="4-HYDROXYBENZOYL-COA THIOESTERASE FAMILY MEMBER"/>
    <property type="match status" value="1"/>
</dbReference>
<evidence type="ECO:0000313" key="4">
    <source>
        <dbReference type="Proteomes" id="UP001148313"/>
    </source>
</evidence>
<accession>A0ABT4VPW8</accession>
<keyword evidence="4" id="KW-1185">Reference proteome</keyword>
<evidence type="ECO:0000256" key="2">
    <source>
        <dbReference type="ARBA" id="ARBA00022801"/>
    </source>
</evidence>
<proteinExistence type="inferred from homology"/>
<dbReference type="InterPro" id="IPR029069">
    <property type="entry name" value="HotDog_dom_sf"/>
</dbReference>
<dbReference type="InterPro" id="IPR050563">
    <property type="entry name" value="4-hydroxybenzoyl-CoA_TE"/>
</dbReference>
<comment type="similarity">
    <text evidence="1">Belongs to the 4-hydroxybenzoyl-CoA thioesterase family.</text>
</comment>
<dbReference type="Gene3D" id="3.10.129.10">
    <property type="entry name" value="Hotdog Thioesterase"/>
    <property type="match status" value="1"/>
</dbReference>
<dbReference type="RefSeq" id="WP_271090546.1">
    <property type="nucleotide sequence ID" value="NZ_JAPJZH010000009.1"/>
</dbReference>
<dbReference type="Proteomes" id="UP001148313">
    <property type="component" value="Unassembled WGS sequence"/>
</dbReference>
<dbReference type="Pfam" id="PF13279">
    <property type="entry name" value="4HBT_2"/>
    <property type="match status" value="1"/>
</dbReference>
<comment type="caution">
    <text evidence="3">The sequence shown here is derived from an EMBL/GenBank/DDBJ whole genome shotgun (WGS) entry which is preliminary data.</text>
</comment>
<protein>
    <submittedName>
        <fullName evidence="3">Thioesterase family protein</fullName>
    </submittedName>
</protein>
<dbReference type="SUPFAM" id="SSF54637">
    <property type="entry name" value="Thioesterase/thiol ester dehydrase-isomerase"/>
    <property type="match status" value="1"/>
</dbReference>